<keyword evidence="3 5" id="KW-0064">Aspartyl protease</keyword>
<keyword evidence="4 5" id="KW-0378">Hydrolase</keyword>
<comment type="similarity">
    <text evidence="1 5">Belongs to the peptidase A1 family.</text>
</comment>
<feature type="signal peptide" evidence="7">
    <location>
        <begin position="1"/>
        <end position="16"/>
    </location>
</feature>
<name>A0ABN9XXF5_9DINO</name>
<dbReference type="Proteomes" id="UP001189429">
    <property type="component" value="Unassembled WGS sequence"/>
</dbReference>
<feature type="chain" id="PRO_5047284817" description="Peptidase A1 domain-containing protein" evidence="7">
    <location>
        <begin position="17"/>
        <end position="341"/>
    </location>
</feature>
<dbReference type="PRINTS" id="PR00792">
    <property type="entry name" value="PEPSIN"/>
</dbReference>
<keyword evidence="7" id="KW-0732">Signal</keyword>
<dbReference type="CDD" id="cd05471">
    <property type="entry name" value="pepsin_like"/>
    <property type="match status" value="1"/>
</dbReference>
<dbReference type="InterPro" id="IPR001969">
    <property type="entry name" value="Aspartic_peptidase_AS"/>
</dbReference>
<evidence type="ECO:0000313" key="9">
    <source>
        <dbReference type="EMBL" id="CAK0904595.1"/>
    </source>
</evidence>
<protein>
    <recommendedName>
        <fullName evidence="8">Peptidase A1 domain-containing protein</fullName>
    </recommendedName>
</protein>
<organism evidence="9 10">
    <name type="scientific">Prorocentrum cordatum</name>
    <dbReference type="NCBI Taxonomy" id="2364126"/>
    <lineage>
        <taxon>Eukaryota</taxon>
        <taxon>Sar</taxon>
        <taxon>Alveolata</taxon>
        <taxon>Dinophyceae</taxon>
        <taxon>Prorocentrales</taxon>
        <taxon>Prorocentraceae</taxon>
        <taxon>Prorocentrum</taxon>
    </lineage>
</organism>
<dbReference type="PROSITE" id="PS00141">
    <property type="entry name" value="ASP_PROTEASE"/>
    <property type="match status" value="1"/>
</dbReference>
<dbReference type="Gene3D" id="2.40.70.10">
    <property type="entry name" value="Acid Proteases"/>
    <property type="match status" value="1"/>
</dbReference>
<dbReference type="PANTHER" id="PTHR47966">
    <property type="entry name" value="BETA-SITE APP-CLEAVING ENZYME, ISOFORM A-RELATED"/>
    <property type="match status" value="1"/>
</dbReference>
<feature type="domain" description="Peptidase A1" evidence="8">
    <location>
        <begin position="37"/>
        <end position="341"/>
    </location>
</feature>
<dbReference type="PANTHER" id="PTHR47966:SF51">
    <property type="entry name" value="BETA-SITE APP-CLEAVING ENZYME, ISOFORM A-RELATED"/>
    <property type="match status" value="1"/>
</dbReference>
<evidence type="ECO:0000256" key="1">
    <source>
        <dbReference type="ARBA" id="ARBA00007447"/>
    </source>
</evidence>
<dbReference type="EMBL" id="CAUYUJ010021425">
    <property type="protein sequence ID" value="CAK0904595.1"/>
    <property type="molecule type" value="Genomic_DNA"/>
</dbReference>
<evidence type="ECO:0000256" key="4">
    <source>
        <dbReference type="ARBA" id="ARBA00022801"/>
    </source>
</evidence>
<dbReference type="InterPro" id="IPR033121">
    <property type="entry name" value="PEPTIDASE_A1"/>
</dbReference>
<keyword evidence="10" id="KW-1185">Reference proteome</keyword>
<keyword evidence="2 5" id="KW-0645">Protease</keyword>
<dbReference type="PROSITE" id="PS51767">
    <property type="entry name" value="PEPTIDASE_A1"/>
    <property type="match status" value="1"/>
</dbReference>
<proteinExistence type="inferred from homology"/>
<sequence>MELLAVLVLLTPLVAGKDAAAAGGDAMPTWVTKQKALVTEVSLGTPPQKMKCLVDTGSSDLWLPSKRCERCNNQNHFDADASGTFSPQMEHTPRGERPKQAQIHYGSGAVAGFHVQDTLQFGAATVKNQSFIIVEDAALPPRREWDGICGLGWRRLAQVQKPLYQMLQEQGQKAGRAVPSGDGTSYMSVGELPEKAYKPDTLVWVEATVLAGNPQFEGERSFWIVSGGIAVINDKPRPARFLVDTGSNQVLFAPPSQYAALMQSLLPQESFEKHCAQDPSMGGLVACDCEIANDEGLRPLRVSLGEREFVLQVTELFSKAGTFPDGTEELKHTAPPAPRAS</sequence>
<dbReference type="Pfam" id="PF00026">
    <property type="entry name" value="Asp"/>
    <property type="match status" value="1"/>
</dbReference>
<dbReference type="SUPFAM" id="SSF50630">
    <property type="entry name" value="Acid proteases"/>
    <property type="match status" value="1"/>
</dbReference>
<evidence type="ECO:0000256" key="6">
    <source>
        <dbReference type="SAM" id="MobiDB-lite"/>
    </source>
</evidence>
<evidence type="ECO:0000256" key="2">
    <source>
        <dbReference type="ARBA" id="ARBA00022670"/>
    </source>
</evidence>
<evidence type="ECO:0000259" key="8">
    <source>
        <dbReference type="PROSITE" id="PS51767"/>
    </source>
</evidence>
<dbReference type="InterPro" id="IPR021109">
    <property type="entry name" value="Peptidase_aspartic_dom_sf"/>
</dbReference>
<feature type="region of interest" description="Disordered" evidence="6">
    <location>
        <begin position="322"/>
        <end position="341"/>
    </location>
</feature>
<gene>
    <name evidence="9" type="ORF">PCOR1329_LOCUS80556</name>
</gene>
<dbReference type="InterPro" id="IPR034164">
    <property type="entry name" value="Pepsin-like_dom"/>
</dbReference>
<evidence type="ECO:0000256" key="3">
    <source>
        <dbReference type="ARBA" id="ARBA00022750"/>
    </source>
</evidence>
<accession>A0ABN9XXF5</accession>
<evidence type="ECO:0000256" key="7">
    <source>
        <dbReference type="SAM" id="SignalP"/>
    </source>
</evidence>
<comment type="caution">
    <text evidence="9">The sequence shown here is derived from an EMBL/GenBank/DDBJ whole genome shotgun (WGS) entry which is preliminary data.</text>
</comment>
<evidence type="ECO:0000313" key="10">
    <source>
        <dbReference type="Proteomes" id="UP001189429"/>
    </source>
</evidence>
<dbReference type="InterPro" id="IPR001461">
    <property type="entry name" value="Aspartic_peptidase_A1"/>
</dbReference>
<reference evidence="9" key="1">
    <citation type="submission" date="2023-10" db="EMBL/GenBank/DDBJ databases">
        <authorList>
            <person name="Chen Y."/>
            <person name="Shah S."/>
            <person name="Dougan E. K."/>
            <person name="Thang M."/>
            <person name="Chan C."/>
        </authorList>
    </citation>
    <scope>NUCLEOTIDE SEQUENCE [LARGE SCALE GENOMIC DNA]</scope>
</reference>
<evidence type="ECO:0000256" key="5">
    <source>
        <dbReference type="RuleBase" id="RU000454"/>
    </source>
</evidence>